<dbReference type="Proteomes" id="UP001610631">
    <property type="component" value="Unassembled WGS sequence"/>
</dbReference>
<evidence type="ECO:0000313" key="1">
    <source>
        <dbReference type="EMBL" id="MFH7596444.1"/>
    </source>
</evidence>
<evidence type="ECO:0000313" key="2">
    <source>
        <dbReference type="Proteomes" id="UP001610631"/>
    </source>
</evidence>
<comment type="caution">
    <text evidence="1">The sequence shown here is derived from an EMBL/GenBank/DDBJ whole genome shotgun (WGS) entry which is preliminary data.</text>
</comment>
<sequence>MSDATHHTTNNYGPQAFMDGGQGNVGINYGVVGAPVQDPELRARVEELTRLLVELRGHLTPEQVRTVEEVLPELAGDRQALRERGLVLARVAQIAAVVGAVGQPVGEALGRLLDLIGRSVG</sequence>
<proteinExistence type="predicted"/>
<organism evidence="1 2">
    <name type="scientific">Streptomyces racemochromogenes</name>
    <dbReference type="NCBI Taxonomy" id="67353"/>
    <lineage>
        <taxon>Bacteria</taxon>
        <taxon>Bacillati</taxon>
        <taxon>Actinomycetota</taxon>
        <taxon>Actinomycetes</taxon>
        <taxon>Kitasatosporales</taxon>
        <taxon>Streptomycetaceae</taxon>
        <taxon>Streptomyces</taxon>
    </lineage>
</organism>
<gene>
    <name evidence="1" type="ORF">WDV06_15265</name>
</gene>
<accession>A0ABW7PDZ0</accession>
<keyword evidence="2" id="KW-1185">Reference proteome</keyword>
<name>A0ABW7PDZ0_9ACTN</name>
<dbReference type="EMBL" id="JBBDHD010000032">
    <property type="protein sequence ID" value="MFH7596444.1"/>
    <property type="molecule type" value="Genomic_DNA"/>
</dbReference>
<reference evidence="1 2" key="1">
    <citation type="submission" date="2024-03" db="EMBL/GenBank/DDBJ databases">
        <title>Whole genome sequencing of Streptomyces racemochromogenes, to identify antimicrobial biosynthetic gene clusters.</title>
        <authorList>
            <person name="Suryawanshi P."/>
            <person name="Krishnaraj P.U."/>
            <person name="Arun Y.P."/>
            <person name="Suryawanshi M.P."/>
            <person name="Rakshit O."/>
        </authorList>
    </citation>
    <scope>NUCLEOTIDE SEQUENCE [LARGE SCALE GENOMIC DNA]</scope>
    <source>
        <strain evidence="1 2">AUDT626</strain>
    </source>
</reference>
<protein>
    <submittedName>
        <fullName evidence="1">Uncharacterized protein</fullName>
    </submittedName>
</protein>
<dbReference type="RefSeq" id="WP_395510279.1">
    <property type="nucleotide sequence ID" value="NZ_JBBDHD010000032.1"/>
</dbReference>